<dbReference type="EMBL" id="CDMZ01005920">
    <property type="protein sequence ID" value="CEM55881.1"/>
    <property type="molecule type" value="Genomic_DNA"/>
</dbReference>
<evidence type="ECO:0000313" key="2">
    <source>
        <dbReference type="EMBL" id="CEM55881.1"/>
    </source>
</evidence>
<sequence length="259" mass="30139">MGGVDWYEVLQDVMLLQWRTHVYIVGDDGFPGLRVLVFLLKWGLYAAVDVWDLYEDALDGDLRESFTPTKYRRQFSYRAKAIEMSLQNKKLAKRVEKEGEKVLKVLRQMEAEWQRTFDFLDRYEEFEEEKEKDKCAAIYVNEENHARCFLSLLILCLEASLPSAKGSSQQAKSNSASKRLLPQRVILEWFEKRKNPKPPDVKSGSGADTRQGKQERFPSLSDLSVFSLSLFLDEHLQIIRCFPYQLKRLTSHSGGKEEK</sequence>
<organism evidence="2">
    <name type="scientific">Chromera velia CCMP2878</name>
    <dbReference type="NCBI Taxonomy" id="1169474"/>
    <lineage>
        <taxon>Eukaryota</taxon>
        <taxon>Sar</taxon>
        <taxon>Alveolata</taxon>
        <taxon>Colpodellida</taxon>
        <taxon>Chromeraceae</taxon>
        <taxon>Chromera</taxon>
    </lineage>
</organism>
<dbReference type="VEuPathDB" id="CryptoDB:Cvel_2451"/>
<protein>
    <submittedName>
        <fullName evidence="2">Uncharacterized protein</fullName>
    </submittedName>
</protein>
<reference evidence="2" key="1">
    <citation type="submission" date="2014-11" db="EMBL/GenBank/DDBJ databases">
        <authorList>
            <person name="Otto D Thomas"/>
            <person name="Naeem Raeece"/>
        </authorList>
    </citation>
    <scope>NUCLEOTIDE SEQUENCE</scope>
</reference>
<proteinExistence type="predicted"/>
<name>A0A0G4IFG7_9ALVE</name>
<feature type="region of interest" description="Disordered" evidence="1">
    <location>
        <begin position="194"/>
        <end position="215"/>
    </location>
</feature>
<gene>
    <name evidence="2" type="ORF">Cvel_2451</name>
</gene>
<evidence type="ECO:0000256" key="1">
    <source>
        <dbReference type="SAM" id="MobiDB-lite"/>
    </source>
</evidence>
<accession>A0A0G4IFG7</accession>
<dbReference type="AlphaFoldDB" id="A0A0G4IFG7"/>